<accession>A0A0G0Y998</accession>
<evidence type="ECO:0000313" key="3">
    <source>
        <dbReference type="Proteomes" id="UP000034160"/>
    </source>
</evidence>
<dbReference type="InterPro" id="IPR050400">
    <property type="entry name" value="Bact_Cytoskel_RodZ"/>
</dbReference>
<keyword evidence="1" id="KW-1133">Transmembrane helix</keyword>
<dbReference type="Pfam" id="PF09136">
    <property type="entry name" value="Glucodextran_B"/>
    <property type="match status" value="1"/>
</dbReference>
<dbReference type="STRING" id="1618356.UU93_C0001G0126"/>
<proteinExistence type="predicted"/>
<organism evidence="2 3">
    <name type="scientific">Candidatus Amesbacteria bacterium GW2011_GWA2_42_12</name>
    <dbReference type="NCBI Taxonomy" id="1618356"/>
    <lineage>
        <taxon>Bacteria</taxon>
        <taxon>Candidatus Amesiibacteriota</taxon>
    </lineage>
</organism>
<sequence length="212" mass="23831">MRTVGQILAQGRESRKLTVEDVARVTKIRANFLEAIEADDYQKLPSGAVAKGFIKNYSDYLDMNHEQVLAVFRRDFVEDEQGKIVPRGMVQPVNETSIWNPKTTFIAFLALIFTVFGGYLFYQIRILTGPPPLTLESPKDGIIIHEDTVRVFGSTDPEATLSIDGQLVALEKGGQFEFRIPVQMGENKVTVTAISKYKKTRSITRTVIYSKP</sequence>
<dbReference type="AlphaFoldDB" id="A0A0G0Y998"/>
<feature type="transmembrane region" description="Helical" evidence="1">
    <location>
        <begin position="104"/>
        <end position="122"/>
    </location>
</feature>
<dbReference type="Proteomes" id="UP000034160">
    <property type="component" value="Unassembled WGS sequence"/>
</dbReference>
<dbReference type="InterPro" id="IPR010982">
    <property type="entry name" value="Lambda_DNA-bd_dom_sf"/>
</dbReference>
<dbReference type="Pfam" id="PF13413">
    <property type="entry name" value="HTH_25"/>
    <property type="match status" value="1"/>
</dbReference>
<keyword evidence="1" id="KW-0812">Transmembrane</keyword>
<gene>
    <name evidence="2" type="ORF">UU93_C0001G0126</name>
</gene>
<dbReference type="Gene3D" id="2.60.40.10">
    <property type="entry name" value="Immunoglobulins"/>
    <property type="match status" value="1"/>
</dbReference>
<protein>
    <submittedName>
        <fullName evidence="2">DNA-binding helix-turn-helix protein</fullName>
    </submittedName>
</protein>
<keyword evidence="2" id="KW-0238">DNA-binding</keyword>
<dbReference type="Gene3D" id="1.10.260.40">
    <property type="entry name" value="lambda repressor-like DNA-binding domains"/>
    <property type="match status" value="1"/>
</dbReference>
<evidence type="ECO:0000313" key="2">
    <source>
        <dbReference type="EMBL" id="KKS33295.1"/>
    </source>
</evidence>
<dbReference type="InterPro" id="IPR013783">
    <property type="entry name" value="Ig-like_fold"/>
</dbReference>
<comment type="caution">
    <text evidence="2">The sequence shown here is derived from an EMBL/GenBank/DDBJ whole genome shotgun (WGS) entry which is preliminary data.</text>
</comment>
<reference evidence="2 3" key="1">
    <citation type="journal article" date="2015" name="Nature">
        <title>rRNA introns, odd ribosomes, and small enigmatic genomes across a large radiation of phyla.</title>
        <authorList>
            <person name="Brown C.T."/>
            <person name="Hug L.A."/>
            <person name="Thomas B.C."/>
            <person name="Sharon I."/>
            <person name="Castelle C.J."/>
            <person name="Singh A."/>
            <person name="Wilkins M.J."/>
            <person name="Williams K.H."/>
            <person name="Banfield J.F."/>
        </authorList>
    </citation>
    <scope>NUCLEOTIDE SEQUENCE [LARGE SCALE GENOMIC DNA]</scope>
</reference>
<dbReference type="PANTHER" id="PTHR34475">
    <property type="match status" value="1"/>
</dbReference>
<dbReference type="EMBL" id="LCCN01000001">
    <property type="protein sequence ID" value="KKS33295.1"/>
    <property type="molecule type" value="Genomic_DNA"/>
</dbReference>
<keyword evidence="1" id="KW-0472">Membrane</keyword>
<dbReference type="GO" id="GO:0003677">
    <property type="term" value="F:DNA binding"/>
    <property type="evidence" value="ECO:0007669"/>
    <property type="project" value="UniProtKB-KW"/>
</dbReference>
<dbReference type="PANTHER" id="PTHR34475:SF1">
    <property type="entry name" value="CYTOSKELETON PROTEIN RODZ"/>
    <property type="match status" value="1"/>
</dbReference>
<name>A0A0G0Y998_9BACT</name>
<evidence type="ECO:0000256" key="1">
    <source>
        <dbReference type="SAM" id="Phobius"/>
    </source>
</evidence>